<dbReference type="EMBL" id="CAJVPK010000347">
    <property type="protein sequence ID" value="CAG8497582.1"/>
    <property type="molecule type" value="Genomic_DNA"/>
</dbReference>
<organism evidence="3 4">
    <name type="scientific">Diversispora eburnea</name>
    <dbReference type="NCBI Taxonomy" id="1213867"/>
    <lineage>
        <taxon>Eukaryota</taxon>
        <taxon>Fungi</taxon>
        <taxon>Fungi incertae sedis</taxon>
        <taxon>Mucoromycota</taxon>
        <taxon>Glomeromycotina</taxon>
        <taxon>Glomeromycetes</taxon>
        <taxon>Diversisporales</taxon>
        <taxon>Diversisporaceae</taxon>
        <taxon>Diversispora</taxon>
    </lineage>
</organism>
<dbReference type="Proteomes" id="UP000789706">
    <property type="component" value="Unassembled WGS sequence"/>
</dbReference>
<feature type="coiled-coil region" evidence="1">
    <location>
        <begin position="92"/>
        <end position="160"/>
    </location>
</feature>
<dbReference type="AlphaFoldDB" id="A0A9N8ZJ34"/>
<gene>
    <name evidence="3" type="ORF">DEBURN_LOCUS4503</name>
</gene>
<proteinExistence type="predicted"/>
<evidence type="ECO:0000313" key="3">
    <source>
        <dbReference type="EMBL" id="CAG8497582.1"/>
    </source>
</evidence>
<sequence>MVQKHLPRQEQTIYSPYYYPNFSRYNYPAKIGGDEEIYTEPKFTFPHWDDEVSGYAPPNRRLRRRASSPEFYEDLEEYFIKSLHTSQKTNNSETEQEVKQEVEQEVEQDEGESNCEKIQVDIELARRDQKTDYDQFRKVYANLDDDIRALQREIEEFEAACMARGWGLTSDNEDCVRNSELTTETVSGSLMAAVVSDNSGRPLAVPSATAAAAERRPPTRNNKNRINRSVSFSGGSTNGNGSRCLGLEDGWTQERVHHQNEWIRC</sequence>
<evidence type="ECO:0000256" key="1">
    <source>
        <dbReference type="SAM" id="Coils"/>
    </source>
</evidence>
<evidence type="ECO:0000256" key="2">
    <source>
        <dbReference type="SAM" id="MobiDB-lite"/>
    </source>
</evidence>
<reference evidence="3" key="1">
    <citation type="submission" date="2021-06" db="EMBL/GenBank/DDBJ databases">
        <authorList>
            <person name="Kallberg Y."/>
            <person name="Tangrot J."/>
            <person name="Rosling A."/>
        </authorList>
    </citation>
    <scope>NUCLEOTIDE SEQUENCE</scope>
    <source>
        <strain evidence="3">AZ414A</strain>
    </source>
</reference>
<evidence type="ECO:0000313" key="4">
    <source>
        <dbReference type="Proteomes" id="UP000789706"/>
    </source>
</evidence>
<feature type="region of interest" description="Disordered" evidence="2">
    <location>
        <begin position="207"/>
        <end position="237"/>
    </location>
</feature>
<protein>
    <submittedName>
        <fullName evidence="3">7288_t:CDS:1</fullName>
    </submittedName>
</protein>
<keyword evidence="4" id="KW-1185">Reference proteome</keyword>
<name>A0A9N8ZJ34_9GLOM</name>
<accession>A0A9N8ZJ34</accession>
<comment type="caution">
    <text evidence="3">The sequence shown here is derived from an EMBL/GenBank/DDBJ whole genome shotgun (WGS) entry which is preliminary data.</text>
</comment>
<dbReference type="OrthoDB" id="2397950at2759"/>
<keyword evidence="1" id="KW-0175">Coiled coil</keyword>